<feature type="domain" description="Glycosyltransferase 2-like" evidence="2">
    <location>
        <begin position="49"/>
        <end position="192"/>
    </location>
</feature>
<keyword evidence="3" id="KW-0808">Transferase</keyword>
<keyword evidence="1" id="KW-0472">Membrane</keyword>
<dbReference type="CDD" id="cd06423">
    <property type="entry name" value="CESA_like"/>
    <property type="match status" value="1"/>
</dbReference>
<dbReference type="Proteomes" id="UP000319004">
    <property type="component" value="Chromosome"/>
</dbReference>
<reference evidence="3 4" key="1">
    <citation type="submission" date="2019-03" db="EMBL/GenBank/DDBJ databases">
        <title>Deep-cultivation of Planctomycetes and their phenomic and genomic characterization uncovers novel biology.</title>
        <authorList>
            <person name="Wiegand S."/>
            <person name="Jogler M."/>
            <person name="Boedeker C."/>
            <person name="Pinto D."/>
            <person name="Vollmers J."/>
            <person name="Rivas-Marin E."/>
            <person name="Kohn T."/>
            <person name="Peeters S.H."/>
            <person name="Heuer A."/>
            <person name="Rast P."/>
            <person name="Oberbeckmann S."/>
            <person name="Bunk B."/>
            <person name="Jeske O."/>
            <person name="Meyerdierks A."/>
            <person name="Storesund J.E."/>
            <person name="Kallscheuer N."/>
            <person name="Luecker S."/>
            <person name="Lage O.M."/>
            <person name="Pohl T."/>
            <person name="Merkel B.J."/>
            <person name="Hornburger P."/>
            <person name="Mueller R.-W."/>
            <person name="Bruemmer F."/>
            <person name="Labrenz M."/>
            <person name="Spormann A.M."/>
            <person name="Op den Camp H."/>
            <person name="Overmann J."/>
            <person name="Amann R."/>
            <person name="Jetten M.S.M."/>
            <person name="Mascher T."/>
            <person name="Medema M.H."/>
            <person name="Devos D.P."/>
            <person name="Kaster A.-K."/>
            <person name="Ovreas L."/>
            <person name="Rohde M."/>
            <person name="Galperin M.Y."/>
            <person name="Jogler C."/>
        </authorList>
    </citation>
    <scope>NUCLEOTIDE SEQUENCE [LARGE SCALE GENOMIC DNA]</scope>
    <source>
        <strain evidence="3 4">Enr13</strain>
    </source>
</reference>
<evidence type="ECO:0000256" key="1">
    <source>
        <dbReference type="SAM" id="Phobius"/>
    </source>
</evidence>
<accession>A0A518HXR2</accession>
<feature type="transmembrane region" description="Helical" evidence="1">
    <location>
        <begin position="286"/>
        <end position="309"/>
    </location>
</feature>
<dbReference type="GO" id="GO:0016757">
    <property type="term" value="F:glycosyltransferase activity"/>
    <property type="evidence" value="ECO:0007669"/>
    <property type="project" value="UniProtKB-KW"/>
</dbReference>
<name>A0A518HXR2_9BACT</name>
<dbReference type="InterPro" id="IPR001173">
    <property type="entry name" value="Glyco_trans_2-like"/>
</dbReference>
<dbReference type="PANTHER" id="PTHR43646">
    <property type="entry name" value="GLYCOSYLTRANSFERASE"/>
    <property type="match status" value="1"/>
</dbReference>
<dbReference type="Gene3D" id="3.90.550.10">
    <property type="entry name" value="Spore Coat Polysaccharide Biosynthesis Protein SpsA, Chain A"/>
    <property type="match status" value="1"/>
</dbReference>
<gene>
    <name evidence="3" type="primary">crtQ_2</name>
    <name evidence="3" type="ORF">Enr13x_54130</name>
</gene>
<evidence type="ECO:0000259" key="2">
    <source>
        <dbReference type="Pfam" id="PF00535"/>
    </source>
</evidence>
<evidence type="ECO:0000313" key="4">
    <source>
        <dbReference type="Proteomes" id="UP000319004"/>
    </source>
</evidence>
<feature type="transmembrane region" description="Helical" evidence="1">
    <location>
        <begin position="341"/>
        <end position="362"/>
    </location>
</feature>
<dbReference type="OrthoDB" id="9806525at2"/>
<evidence type="ECO:0000313" key="3">
    <source>
        <dbReference type="EMBL" id="QDV45534.1"/>
    </source>
</evidence>
<sequence>MILFLAIVALVLTSFPAAMFVANLRLFQCLRTDDDPSSNTDPNSASPVSVLVPARDEASGIGDCIRAALSSDNVLIEVIVLDDESSDSTAEIVTGIAQSDQRVRLIRGRPLPTGWNGKQHACRQLADAATSDRFVFIDADVRLQPDALSRLMRYQDQTGVGLLSAFPHQVTGTWSEKWLIPMMHFILLCYLPFSRMRSHADASLAAGCGQLFLSTRDAYNTAGTHEAIKQSRHDGVKLPRAYRSAGIMTDVVDGTELADCRMYRGAAEVVRGVLKNAIEGIANPRLIVVFSVLLLGCSVLPLVALVVSMVDQNPVAIAVATVALVLAHVPRLVAAARLRQSWFGALCHVPATMFFVVLQWIAFANHIAGHQIAWRGRTESTIQGPSGG</sequence>
<organism evidence="3 4">
    <name type="scientific">Stieleria neptunia</name>
    <dbReference type="NCBI Taxonomy" id="2527979"/>
    <lineage>
        <taxon>Bacteria</taxon>
        <taxon>Pseudomonadati</taxon>
        <taxon>Planctomycetota</taxon>
        <taxon>Planctomycetia</taxon>
        <taxon>Pirellulales</taxon>
        <taxon>Pirellulaceae</taxon>
        <taxon>Stieleria</taxon>
    </lineage>
</organism>
<keyword evidence="3" id="KW-0328">Glycosyltransferase</keyword>
<proteinExistence type="predicted"/>
<dbReference type="EC" id="2.4.1.-" evidence="3"/>
<feature type="transmembrane region" description="Helical" evidence="1">
    <location>
        <begin position="315"/>
        <end position="334"/>
    </location>
</feature>
<dbReference type="KEGG" id="snep:Enr13x_54130"/>
<dbReference type="Pfam" id="PF00535">
    <property type="entry name" value="Glycos_transf_2"/>
    <property type="match status" value="1"/>
</dbReference>
<keyword evidence="4" id="KW-1185">Reference proteome</keyword>
<dbReference type="InterPro" id="IPR029044">
    <property type="entry name" value="Nucleotide-diphossugar_trans"/>
</dbReference>
<dbReference type="PANTHER" id="PTHR43646:SF3">
    <property type="entry name" value="SLR1566 PROTEIN"/>
    <property type="match status" value="1"/>
</dbReference>
<dbReference type="EMBL" id="CP037423">
    <property type="protein sequence ID" value="QDV45534.1"/>
    <property type="molecule type" value="Genomic_DNA"/>
</dbReference>
<keyword evidence="1" id="KW-0812">Transmembrane</keyword>
<keyword evidence="1" id="KW-1133">Transmembrane helix</keyword>
<dbReference type="RefSeq" id="WP_145389678.1">
    <property type="nucleotide sequence ID" value="NZ_CP037423.1"/>
</dbReference>
<dbReference type="AlphaFoldDB" id="A0A518HXR2"/>
<dbReference type="SUPFAM" id="SSF53448">
    <property type="entry name" value="Nucleotide-diphospho-sugar transferases"/>
    <property type="match status" value="1"/>
</dbReference>
<protein>
    <submittedName>
        <fullName evidence="3">4,4'-diaponeurosporenoate glycosyltransferase</fullName>
        <ecNumber evidence="3">2.4.1.-</ecNumber>
    </submittedName>
</protein>